<dbReference type="Pfam" id="PF03372">
    <property type="entry name" value="Exo_endo_phos"/>
    <property type="match status" value="1"/>
</dbReference>
<dbReference type="GO" id="GO:0004519">
    <property type="term" value="F:endonuclease activity"/>
    <property type="evidence" value="ECO:0007669"/>
    <property type="project" value="UniProtKB-KW"/>
</dbReference>
<dbReference type="PANTHER" id="PTHR14859">
    <property type="entry name" value="CALCOFLUOR WHITE HYPERSENSITIVE PROTEIN PRECURSOR"/>
    <property type="match status" value="1"/>
</dbReference>
<dbReference type="Proteomes" id="UP001183202">
    <property type="component" value="Unassembled WGS sequence"/>
</dbReference>
<dbReference type="RefSeq" id="WP_311555271.1">
    <property type="nucleotide sequence ID" value="NZ_JAVREJ010000003.1"/>
</dbReference>
<comment type="caution">
    <text evidence="2">The sequence shown here is derived from an EMBL/GenBank/DDBJ whole genome shotgun (WGS) entry which is preliminary data.</text>
</comment>
<dbReference type="InterPro" id="IPR036691">
    <property type="entry name" value="Endo/exonu/phosph_ase_sf"/>
</dbReference>
<evidence type="ECO:0000259" key="1">
    <source>
        <dbReference type="Pfam" id="PF03372"/>
    </source>
</evidence>
<dbReference type="Gene3D" id="3.60.10.10">
    <property type="entry name" value="Endonuclease/exonuclease/phosphatase"/>
    <property type="match status" value="1"/>
</dbReference>
<keyword evidence="3" id="KW-1185">Reference proteome</keyword>
<sequence length="289" mass="30743">MTPCRVVTWNLWWRFGDWARRFEVIAAVLAEAAPDVVGLQEVWARGSGVDSVNAAGLLAKRLGMHWAWVPSPAPERWQRKLDDASAFGNAVLSRWPVAGVAHADLPAPSSGAPDGRRVLLAALDTPAGRLPFFTTQLSAFPGRSALRCAQVRRIAEFVAAHTPDAGLPPVVTGDLNAVPESDEVRLMEGFLTEPAVPDLLLVDAWRYAAPDDRGITWSRGNPHAAVTGEPDARIDYVLVGTPRAGGAALVESARVVGDRPRDGIWPSDHAAVVADLQLGAPVFVGPGAA</sequence>
<evidence type="ECO:0000313" key="3">
    <source>
        <dbReference type="Proteomes" id="UP001183202"/>
    </source>
</evidence>
<dbReference type="InterPro" id="IPR051916">
    <property type="entry name" value="GPI-anchor_lipid_remodeler"/>
</dbReference>
<feature type="domain" description="Endonuclease/exonuclease/phosphatase" evidence="1">
    <location>
        <begin position="7"/>
        <end position="269"/>
    </location>
</feature>
<keyword evidence="2" id="KW-0255">Endonuclease</keyword>
<dbReference type="InterPro" id="IPR005135">
    <property type="entry name" value="Endo/exonuclease/phosphatase"/>
</dbReference>
<evidence type="ECO:0000313" key="2">
    <source>
        <dbReference type="EMBL" id="MDT0349278.1"/>
    </source>
</evidence>
<accession>A0ABU2N5S0</accession>
<name>A0ABU2N5S0_9PSEU</name>
<organism evidence="2 3">
    <name type="scientific">Pseudonocardia charpentierae</name>
    <dbReference type="NCBI Taxonomy" id="3075545"/>
    <lineage>
        <taxon>Bacteria</taxon>
        <taxon>Bacillati</taxon>
        <taxon>Actinomycetota</taxon>
        <taxon>Actinomycetes</taxon>
        <taxon>Pseudonocardiales</taxon>
        <taxon>Pseudonocardiaceae</taxon>
        <taxon>Pseudonocardia</taxon>
    </lineage>
</organism>
<proteinExistence type="predicted"/>
<keyword evidence="2" id="KW-0378">Hydrolase</keyword>
<keyword evidence="2" id="KW-0540">Nuclease</keyword>
<dbReference type="EMBL" id="JAVREJ010000003">
    <property type="protein sequence ID" value="MDT0349278.1"/>
    <property type="molecule type" value="Genomic_DNA"/>
</dbReference>
<dbReference type="PANTHER" id="PTHR14859:SF15">
    <property type="entry name" value="ENDONUCLEASE_EXONUCLEASE_PHOSPHATASE DOMAIN-CONTAINING PROTEIN"/>
    <property type="match status" value="1"/>
</dbReference>
<dbReference type="SUPFAM" id="SSF56219">
    <property type="entry name" value="DNase I-like"/>
    <property type="match status" value="1"/>
</dbReference>
<reference evidence="3" key="1">
    <citation type="submission" date="2023-07" db="EMBL/GenBank/DDBJ databases">
        <title>30 novel species of actinomycetes from the DSMZ collection.</title>
        <authorList>
            <person name="Nouioui I."/>
        </authorList>
    </citation>
    <scope>NUCLEOTIDE SEQUENCE [LARGE SCALE GENOMIC DNA]</scope>
    <source>
        <strain evidence="3">DSM 45834</strain>
    </source>
</reference>
<protein>
    <submittedName>
        <fullName evidence="2">Endonuclease/exonuclease/phosphatase family protein</fullName>
    </submittedName>
</protein>
<gene>
    <name evidence="2" type="ORF">RM445_07035</name>
</gene>